<keyword evidence="1" id="KW-0547">Nucleotide-binding</keyword>
<comment type="caution">
    <text evidence="6">The sequence shown here is derived from an EMBL/GenBank/DDBJ whole genome shotgun (WGS) entry which is preliminary data.</text>
</comment>
<feature type="domain" description="ABC transporter Uup C-terminal" evidence="5">
    <location>
        <begin position="130"/>
        <end position="195"/>
    </location>
</feature>
<reference evidence="6 7" key="1">
    <citation type="submission" date="2012-12" db="EMBL/GenBank/DDBJ databases">
        <title>Novel taxa of Listeriaceae from agricultural environments in the United States.</title>
        <authorList>
            <person name="den Bakker H.C."/>
            <person name="Allred A."/>
            <person name="Warchocki S."/>
            <person name="Wright E.M."/>
            <person name="Burrell A."/>
            <person name="Nightingale K.K."/>
            <person name="Kephart D."/>
            <person name="Wiedmann M."/>
        </authorList>
    </citation>
    <scope>NUCLEOTIDE SEQUENCE [LARGE SCALE GENOMIC DNA]</scope>
    <source>
        <strain evidence="6 7">FSL F6-1037</strain>
    </source>
</reference>
<evidence type="ECO:0000256" key="3">
    <source>
        <dbReference type="SAM" id="Coils"/>
    </source>
</evidence>
<accession>W7D964</accession>
<dbReference type="Gene3D" id="1.10.287.380">
    <property type="entry name" value="Valyl-tRNA synthetase, C-terminal domain"/>
    <property type="match status" value="1"/>
</dbReference>
<dbReference type="Pfam" id="PF16326">
    <property type="entry name" value="ABC_tran_CTD"/>
    <property type="match status" value="1"/>
</dbReference>
<dbReference type="Gene3D" id="3.40.50.300">
    <property type="entry name" value="P-loop containing nucleotide triphosphate hydrolases"/>
    <property type="match status" value="1"/>
</dbReference>
<dbReference type="AlphaFoldDB" id="W7D964"/>
<dbReference type="SUPFAM" id="SSF52540">
    <property type="entry name" value="P-loop containing nucleoside triphosphate hydrolases"/>
    <property type="match status" value="1"/>
</dbReference>
<sequence>MLSGGEKARLALSKLTLQQANFLILDEPTNHLDIDSKEVLENALIDYEGTLLFVSHDRYFINRIANKVIELSADGAVTYLGDYDYYVEKLAIQTERAALLAAEKTPETLSTVVNDRKLSYAEEKAAVQQARKQQRAVEAVEREISETETLIDTLEHRLADPAIFGDVTQTQKYHQQLLDAQAALEQLMIDWEHLSS</sequence>
<dbReference type="InterPro" id="IPR003439">
    <property type="entry name" value="ABC_transporter-like_ATP-bd"/>
</dbReference>
<dbReference type="GO" id="GO:0003677">
    <property type="term" value="F:DNA binding"/>
    <property type="evidence" value="ECO:0007669"/>
    <property type="project" value="InterPro"/>
</dbReference>
<dbReference type="STRING" id="1265861.BCAMP_02825"/>
<proteinExistence type="predicted"/>
<dbReference type="EMBL" id="AODH01000009">
    <property type="protein sequence ID" value="EUJ41778.1"/>
    <property type="molecule type" value="Genomic_DNA"/>
</dbReference>
<dbReference type="InterPro" id="IPR051309">
    <property type="entry name" value="ABCF_ATPase"/>
</dbReference>
<organism evidence="6 7">
    <name type="scientific">Brochothrix campestris FSL F6-1037</name>
    <dbReference type="NCBI Taxonomy" id="1265861"/>
    <lineage>
        <taxon>Bacteria</taxon>
        <taxon>Bacillati</taxon>
        <taxon>Bacillota</taxon>
        <taxon>Bacilli</taxon>
        <taxon>Bacillales</taxon>
        <taxon>Listeriaceae</taxon>
        <taxon>Brochothrix</taxon>
    </lineage>
</organism>
<keyword evidence="7" id="KW-1185">Reference proteome</keyword>
<evidence type="ECO:0000256" key="2">
    <source>
        <dbReference type="ARBA" id="ARBA00022840"/>
    </source>
</evidence>
<evidence type="ECO:0000313" key="6">
    <source>
        <dbReference type="EMBL" id="EUJ41778.1"/>
    </source>
</evidence>
<keyword evidence="2" id="KW-0067">ATP-binding</keyword>
<evidence type="ECO:0000313" key="7">
    <source>
        <dbReference type="Proteomes" id="UP000019243"/>
    </source>
</evidence>
<dbReference type="InterPro" id="IPR037118">
    <property type="entry name" value="Val-tRNA_synth_C_sf"/>
</dbReference>
<keyword evidence="3" id="KW-0175">Coiled coil</keyword>
<evidence type="ECO:0000259" key="5">
    <source>
        <dbReference type="Pfam" id="PF16326"/>
    </source>
</evidence>
<gene>
    <name evidence="6" type="ORF">BCAMP_02825</name>
</gene>
<protein>
    <submittedName>
        <fullName evidence="6">Putative ABC transporter</fullName>
    </submittedName>
</protein>
<dbReference type="InterPro" id="IPR032524">
    <property type="entry name" value="ABC_tran_C"/>
</dbReference>
<evidence type="ECO:0000256" key="1">
    <source>
        <dbReference type="ARBA" id="ARBA00022741"/>
    </source>
</evidence>
<feature type="coiled-coil region" evidence="3">
    <location>
        <begin position="123"/>
        <end position="157"/>
    </location>
</feature>
<feature type="domain" description="ABC transporter" evidence="4">
    <location>
        <begin position="2"/>
        <end position="30"/>
    </location>
</feature>
<dbReference type="PANTHER" id="PTHR42855:SF2">
    <property type="entry name" value="DRUG RESISTANCE ABC TRANSPORTER,ATP-BINDING PROTEIN"/>
    <property type="match status" value="1"/>
</dbReference>
<dbReference type="Pfam" id="PF00005">
    <property type="entry name" value="ABC_tran"/>
    <property type="match status" value="1"/>
</dbReference>
<dbReference type="Proteomes" id="UP000019243">
    <property type="component" value="Unassembled WGS sequence"/>
</dbReference>
<dbReference type="PANTHER" id="PTHR42855">
    <property type="entry name" value="ABC TRANSPORTER ATP-BINDING SUBUNIT"/>
    <property type="match status" value="1"/>
</dbReference>
<dbReference type="GO" id="GO:0005524">
    <property type="term" value="F:ATP binding"/>
    <property type="evidence" value="ECO:0007669"/>
    <property type="project" value="UniProtKB-KW"/>
</dbReference>
<evidence type="ECO:0000259" key="4">
    <source>
        <dbReference type="Pfam" id="PF00005"/>
    </source>
</evidence>
<dbReference type="InterPro" id="IPR027417">
    <property type="entry name" value="P-loop_NTPase"/>
</dbReference>
<dbReference type="CDD" id="cd03221">
    <property type="entry name" value="ABCF_EF-3"/>
    <property type="match status" value="1"/>
</dbReference>
<name>W7D964_9LIST</name>
<dbReference type="GO" id="GO:0016887">
    <property type="term" value="F:ATP hydrolysis activity"/>
    <property type="evidence" value="ECO:0007669"/>
    <property type="project" value="InterPro"/>
</dbReference>